<dbReference type="PANTHER" id="PTHR43020:SF2">
    <property type="entry name" value="MITOCHONDRIAL TRNA METHYLTHIOTRANSFERASE CDK5RAP1"/>
    <property type="match status" value="1"/>
</dbReference>
<keyword evidence="19" id="KW-1185">Reference proteome</keyword>
<dbReference type="NCBIfam" id="TIGR01574">
    <property type="entry name" value="miaB-methiolase"/>
    <property type="match status" value="1"/>
</dbReference>
<dbReference type="InterPro" id="IPR038135">
    <property type="entry name" value="Methylthiotransferase_N_sf"/>
</dbReference>
<accession>A0A6P2CW28</accession>
<dbReference type="Pfam" id="PF00919">
    <property type="entry name" value="UPF0004"/>
    <property type="match status" value="1"/>
</dbReference>
<dbReference type="PROSITE" id="PS50926">
    <property type="entry name" value="TRAM"/>
    <property type="match status" value="1"/>
</dbReference>
<dbReference type="FunFam" id="3.80.30.20:FF:000001">
    <property type="entry name" value="tRNA-2-methylthio-N(6)-dimethylallyladenosine synthase 2"/>
    <property type="match status" value="1"/>
</dbReference>
<dbReference type="Pfam" id="PF04055">
    <property type="entry name" value="Radical_SAM"/>
    <property type="match status" value="1"/>
</dbReference>
<keyword evidence="4 13" id="KW-0808">Transferase</keyword>
<feature type="domain" description="MTTase N-terminal" evidence="16">
    <location>
        <begin position="3"/>
        <end position="119"/>
    </location>
</feature>
<comment type="catalytic activity">
    <reaction evidence="13">
        <text>N(6)-dimethylallyladenosine(37) in tRNA + (sulfur carrier)-SH + AH2 + 2 S-adenosyl-L-methionine = 2-methylsulfanyl-N(6)-dimethylallyladenosine(37) in tRNA + (sulfur carrier)-H + 5'-deoxyadenosine + L-methionine + A + S-adenosyl-L-homocysteine + 2 H(+)</text>
        <dbReference type="Rhea" id="RHEA:37067"/>
        <dbReference type="Rhea" id="RHEA-COMP:10375"/>
        <dbReference type="Rhea" id="RHEA-COMP:10376"/>
        <dbReference type="Rhea" id="RHEA-COMP:14737"/>
        <dbReference type="Rhea" id="RHEA-COMP:14739"/>
        <dbReference type="ChEBI" id="CHEBI:13193"/>
        <dbReference type="ChEBI" id="CHEBI:15378"/>
        <dbReference type="ChEBI" id="CHEBI:17319"/>
        <dbReference type="ChEBI" id="CHEBI:17499"/>
        <dbReference type="ChEBI" id="CHEBI:29917"/>
        <dbReference type="ChEBI" id="CHEBI:57844"/>
        <dbReference type="ChEBI" id="CHEBI:57856"/>
        <dbReference type="ChEBI" id="CHEBI:59789"/>
        <dbReference type="ChEBI" id="CHEBI:64428"/>
        <dbReference type="ChEBI" id="CHEBI:74415"/>
        <dbReference type="ChEBI" id="CHEBI:74417"/>
        <dbReference type="EC" id="2.8.4.3"/>
    </reaction>
</comment>
<evidence type="ECO:0000259" key="16">
    <source>
        <dbReference type="PROSITE" id="PS51449"/>
    </source>
</evidence>
<comment type="subcellular location">
    <subcellularLocation>
        <location evidence="13">Cytoplasm</location>
    </subcellularLocation>
</comment>
<keyword evidence="8 13" id="KW-0411">Iron-sulfur</keyword>
<evidence type="ECO:0000256" key="7">
    <source>
        <dbReference type="ARBA" id="ARBA00023004"/>
    </source>
</evidence>
<dbReference type="SFLD" id="SFLDS00029">
    <property type="entry name" value="Radical_SAM"/>
    <property type="match status" value="1"/>
</dbReference>
<name>A0A6P2CW28_9BACT</name>
<proteinExistence type="inferred from homology"/>
<dbReference type="GO" id="GO:0046872">
    <property type="term" value="F:metal ion binding"/>
    <property type="evidence" value="ECO:0007669"/>
    <property type="project" value="UniProtKB-KW"/>
</dbReference>
<feature type="domain" description="TRAM" evidence="15">
    <location>
        <begin position="390"/>
        <end position="465"/>
    </location>
</feature>
<keyword evidence="6 13" id="KW-0479">Metal-binding</keyword>
<gene>
    <name evidence="13" type="primary">miaB</name>
    <name evidence="18" type="ORF">SOIL9_64120</name>
</gene>
<dbReference type="EC" id="2.8.4.3" evidence="9 13"/>
<keyword evidence="5 13" id="KW-0949">S-adenosyl-L-methionine</keyword>
<evidence type="ECO:0000259" key="17">
    <source>
        <dbReference type="PROSITE" id="PS51918"/>
    </source>
</evidence>
<dbReference type="Proteomes" id="UP000464178">
    <property type="component" value="Chromosome"/>
</dbReference>
<dbReference type="InterPro" id="IPR006638">
    <property type="entry name" value="Elp3/MiaA/NifB-like_rSAM"/>
</dbReference>
<dbReference type="FunFam" id="3.40.50.12160:FF:000003">
    <property type="entry name" value="CDK5 regulatory subunit-associated protein 1"/>
    <property type="match status" value="1"/>
</dbReference>
<organism evidence="18 19">
    <name type="scientific">Gemmata massiliana</name>
    <dbReference type="NCBI Taxonomy" id="1210884"/>
    <lineage>
        <taxon>Bacteria</taxon>
        <taxon>Pseudomonadati</taxon>
        <taxon>Planctomycetota</taxon>
        <taxon>Planctomycetia</taxon>
        <taxon>Gemmatales</taxon>
        <taxon>Gemmataceae</taxon>
        <taxon>Gemmata</taxon>
    </lineage>
</organism>
<sequence>MPQKVYIETVGCQMNVLDSELVIGALRKRGYDLTDSPADADVLLFNTCSVREHAEDKTYSALGRVRPIKRDNPDAVIGVLGCMAQKDQDAIRKRAPFVDMIVGTGQLGAVPDLVDKVRATRAPQLAVSLGRTDGGRNEVEASFVSYDPARDPSMRPTPFQAFVRIQIGCDKFCTYCVVPSTRGPEQSRPPEHIWNEVRQLVDQGCKEVTLLGQTVNSYVYESGDTRTRLSDLIAGMHDVAGLERIKFVTNYPKDMTDDLLDVVRELPKVVKYLHVPVQSGCDEVLKRMKRNYTAAYYMEMLARCRELVPGVSVSSDFIVGFCGETEESFQKSMELVRAAQFKNSFIFKYSERAGTKAADRYPDDVPEDVKKRRNNDLLAVQNENSRIDHRAQVGKVVEVLVEGPSRREQRASRDREAPGHVTQLTGRSMADHIVVFDGTERLVGHTVRIAVTDASPFTLYGNVLTDEVVGVDATDREPRRTPSTSSLGRDTGSRPERFSLPLV</sequence>
<dbReference type="NCBIfam" id="TIGR00089">
    <property type="entry name" value="MiaB/RimO family radical SAM methylthiotransferase"/>
    <property type="match status" value="1"/>
</dbReference>
<dbReference type="EMBL" id="LR593886">
    <property type="protein sequence ID" value="VTR91302.1"/>
    <property type="molecule type" value="Genomic_DNA"/>
</dbReference>
<feature type="domain" description="Radical SAM core" evidence="17">
    <location>
        <begin position="155"/>
        <end position="388"/>
    </location>
</feature>
<evidence type="ECO:0000259" key="15">
    <source>
        <dbReference type="PROSITE" id="PS50926"/>
    </source>
</evidence>
<dbReference type="InterPro" id="IPR002792">
    <property type="entry name" value="TRAM_dom"/>
</dbReference>
<evidence type="ECO:0000313" key="19">
    <source>
        <dbReference type="Proteomes" id="UP000464178"/>
    </source>
</evidence>
<dbReference type="CDD" id="cd01335">
    <property type="entry name" value="Radical_SAM"/>
    <property type="match status" value="1"/>
</dbReference>
<evidence type="ECO:0000256" key="14">
    <source>
        <dbReference type="SAM" id="MobiDB-lite"/>
    </source>
</evidence>
<evidence type="ECO:0000256" key="2">
    <source>
        <dbReference type="ARBA" id="ARBA00022485"/>
    </source>
</evidence>
<dbReference type="InterPro" id="IPR020612">
    <property type="entry name" value="Methylthiotransferase_CS"/>
</dbReference>
<dbReference type="HAMAP" id="MF_01864">
    <property type="entry name" value="tRNA_metthiotr_MiaB"/>
    <property type="match status" value="1"/>
</dbReference>
<feature type="binding site" evidence="13">
    <location>
        <position position="12"/>
    </location>
    <ligand>
        <name>[4Fe-4S] cluster</name>
        <dbReference type="ChEBI" id="CHEBI:49883"/>
        <label>1</label>
    </ligand>
</feature>
<dbReference type="InterPro" id="IPR013848">
    <property type="entry name" value="Methylthiotransferase_N"/>
</dbReference>
<dbReference type="Gene3D" id="3.40.50.12160">
    <property type="entry name" value="Methylthiotransferase, N-terminal domain"/>
    <property type="match status" value="1"/>
</dbReference>
<dbReference type="InterPro" id="IPR023404">
    <property type="entry name" value="rSAM_horseshoe"/>
</dbReference>
<keyword evidence="3 13" id="KW-0963">Cytoplasm</keyword>
<comment type="subunit">
    <text evidence="13">Monomer.</text>
</comment>
<dbReference type="GO" id="GO:0035597">
    <property type="term" value="F:tRNA-2-methylthio-N(6)-dimethylallyladenosine(37) synthase activity"/>
    <property type="evidence" value="ECO:0007669"/>
    <property type="project" value="UniProtKB-EC"/>
</dbReference>
<reference evidence="18 19" key="1">
    <citation type="submission" date="2019-05" db="EMBL/GenBank/DDBJ databases">
        <authorList>
            <consortium name="Science for Life Laboratories"/>
        </authorList>
    </citation>
    <scope>NUCLEOTIDE SEQUENCE [LARGE SCALE GENOMIC DNA]</scope>
    <source>
        <strain evidence="18">Soil9</strain>
    </source>
</reference>
<dbReference type="SFLD" id="SFLDG01082">
    <property type="entry name" value="B12-binding_domain_containing"/>
    <property type="match status" value="1"/>
</dbReference>
<comment type="cofactor">
    <cofactor evidence="13">
        <name>[4Fe-4S] cluster</name>
        <dbReference type="ChEBI" id="CHEBI:49883"/>
    </cofactor>
    <text evidence="13">Binds 2 [4Fe-4S] clusters. One cluster is coordinated with 3 cysteines and an exchangeable S-adenosyl-L-methionine.</text>
</comment>
<dbReference type="SFLD" id="SFLDF00273">
    <property type="entry name" value="(dimethylallyl)adenosine_tRNA"/>
    <property type="match status" value="1"/>
</dbReference>
<evidence type="ECO:0000256" key="11">
    <source>
        <dbReference type="ARBA" id="ARBA00080698"/>
    </source>
</evidence>
<dbReference type="InterPro" id="IPR058240">
    <property type="entry name" value="rSAM_sf"/>
</dbReference>
<evidence type="ECO:0000256" key="3">
    <source>
        <dbReference type="ARBA" id="ARBA00022490"/>
    </source>
</evidence>
<protein>
    <recommendedName>
        <fullName evidence="10 13">tRNA-2-methylthio-N(6)-dimethylallyladenosine synthase</fullName>
        <ecNumber evidence="9 13">2.8.4.3</ecNumber>
    </recommendedName>
    <alternativeName>
        <fullName evidence="12 13">(Dimethylallyl)adenosine tRNA methylthiotransferase MiaB</fullName>
    </alternativeName>
    <alternativeName>
        <fullName evidence="11 13">tRNA-i(6)A37 methylthiotransferase</fullName>
    </alternativeName>
</protein>
<dbReference type="GO" id="GO:0051539">
    <property type="term" value="F:4 iron, 4 sulfur cluster binding"/>
    <property type="evidence" value="ECO:0007669"/>
    <property type="project" value="UniProtKB-UniRule"/>
</dbReference>
<evidence type="ECO:0000256" key="5">
    <source>
        <dbReference type="ARBA" id="ARBA00022691"/>
    </source>
</evidence>
<feature type="binding site" evidence="13">
    <location>
        <position position="169"/>
    </location>
    <ligand>
        <name>[4Fe-4S] cluster</name>
        <dbReference type="ChEBI" id="CHEBI:49883"/>
        <label>2</label>
        <note>4Fe-4S-S-AdoMet</note>
    </ligand>
</feature>
<comment type="function">
    <text evidence="1 13">Catalyzes the methylthiolation of N6-(dimethylallyl)adenosine (i(6)A), leading to the formation of 2-methylthio-N6-(dimethylallyl)adenosine (ms(2)i(6)A) at position 37 in tRNAs that read codons beginning with uridine.</text>
</comment>
<evidence type="ECO:0000256" key="9">
    <source>
        <dbReference type="ARBA" id="ARBA00033765"/>
    </source>
</evidence>
<keyword evidence="2 13" id="KW-0004">4Fe-4S</keyword>
<feature type="binding site" evidence="13">
    <location>
        <position position="176"/>
    </location>
    <ligand>
        <name>[4Fe-4S] cluster</name>
        <dbReference type="ChEBI" id="CHEBI:49883"/>
        <label>2</label>
        <note>4Fe-4S-S-AdoMet</note>
    </ligand>
</feature>
<dbReference type="PROSITE" id="PS51449">
    <property type="entry name" value="MTTASE_N"/>
    <property type="match status" value="1"/>
</dbReference>
<dbReference type="SUPFAM" id="SSF102114">
    <property type="entry name" value="Radical SAM enzymes"/>
    <property type="match status" value="1"/>
</dbReference>
<evidence type="ECO:0000256" key="4">
    <source>
        <dbReference type="ARBA" id="ARBA00022679"/>
    </source>
</evidence>
<feature type="binding site" evidence="13">
    <location>
        <position position="48"/>
    </location>
    <ligand>
        <name>[4Fe-4S] cluster</name>
        <dbReference type="ChEBI" id="CHEBI:49883"/>
        <label>1</label>
    </ligand>
</feature>
<dbReference type="PROSITE" id="PS51918">
    <property type="entry name" value="RADICAL_SAM"/>
    <property type="match status" value="1"/>
</dbReference>
<keyword evidence="7 13" id="KW-0408">Iron</keyword>
<evidence type="ECO:0000256" key="8">
    <source>
        <dbReference type="ARBA" id="ARBA00023014"/>
    </source>
</evidence>
<dbReference type="Gene3D" id="3.80.30.20">
    <property type="entry name" value="tm_1862 like domain"/>
    <property type="match status" value="1"/>
</dbReference>
<dbReference type="SFLD" id="SFLDG01061">
    <property type="entry name" value="methylthiotransferase"/>
    <property type="match status" value="1"/>
</dbReference>
<dbReference type="SMART" id="SM00729">
    <property type="entry name" value="Elp3"/>
    <property type="match status" value="1"/>
</dbReference>
<feature type="binding site" evidence="13">
    <location>
        <position position="173"/>
    </location>
    <ligand>
        <name>[4Fe-4S] cluster</name>
        <dbReference type="ChEBI" id="CHEBI:49883"/>
        <label>2</label>
        <note>4Fe-4S-S-AdoMet</note>
    </ligand>
</feature>
<evidence type="ECO:0000256" key="6">
    <source>
        <dbReference type="ARBA" id="ARBA00022723"/>
    </source>
</evidence>
<evidence type="ECO:0000256" key="12">
    <source>
        <dbReference type="ARBA" id="ARBA00081141"/>
    </source>
</evidence>
<dbReference type="PROSITE" id="PS01278">
    <property type="entry name" value="MTTASE_RADICAL"/>
    <property type="match status" value="1"/>
</dbReference>
<dbReference type="InterPro" id="IPR005839">
    <property type="entry name" value="Methylthiotransferase"/>
</dbReference>
<evidence type="ECO:0000256" key="1">
    <source>
        <dbReference type="ARBA" id="ARBA00003234"/>
    </source>
</evidence>
<dbReference type="KEGG" id="gms:SOIL9_64120"/>
<comment type="similarity">
    <text evidence="13">Belongs to the methylthiotransferase family. MiaB subfamily.</text>
</comment>
<dbReference type="Pfam" id="PF01938">
    <property type="entry name" value="TRAM"/>
    <property type="match status" value="1"/>
</dbReference>
<dbReference type="RefSeq" id="WP_162666316.1">
    <property type="nucleotide sequence ID" value="NZ_LR593886.1"/>
</dbReference>
<dbReference type="GO" id="GO:0005829">
    <property type="term" value="C:cytosol"/>
    <property type="evidence" value="ECO:0007669"/>
    <property type="project" value="TreeGrafter"/>
</dbReference>
<evidence type="ECO:0000256" key="10">
    <source>
        <dbReference type="ARBA" id="ARBA00068570"/>
    </source>
</evidence>
<feature type="compositionally biased region" description="Basic and acidic residues" evidence="14">
    <location>
        <begin position="404"/>
        <end position="418"/>
    </location>
</feature>
<feature type="region of interest" description="Disordered" evidence="14">
    <location>
        <begin position="471"/>
        <end position="503"/>
    </location>
</feature>
<feature type="region of interest" description="Disordered" evidence="14">
    <location>
        <begin position="404"/>
        <end position="424"/>
    </location>
</feature>
<dbReference type="InterPro" id="IPR006463">
    <property type="entry name" value="MiaB_methiolase"/>
</dbReference>
<dbReference type="PANTHER" id="PTHR43020">
    <property type="entry name" value="CDK5 REGULATORY SUBUNIT-ASSOCIATED PROTEIN 1"/>
    <property type="match status" value="1"/>
</dbReference>
<feature type="binding site" evidence="13">
    <location>
        <position position="82"/>
    </location>
    <ligand>
        <name>[4Fe-4S] cluster</name>
        <dbReference type="ChEBI" id="CHEBI:49883"/>
        <label>1</label>
    </ligand>
</feature>
<evidence type="ECO:0000313" key="18">
    <source>
        <dbReference type="EMBL" id="VTR91302.1"/>
    </source>
</evidence>
<dbReference type="AlphaFoldDB" id="A0A6P2CW28"/>
<evidence type="ECO:0000256" key="13">
    <source>
        <dbReference type="HAMAP-Rule" id="MF_01864"/>
    </source>
</evidence>
<dbReference type="InterPro" id="IPR007197">
    <property type="entry name" value="rSAM"/>
</dbReference>
<keyword evidence="13" id="KW-0819">tRNA processing</keyword>